<dbReference type="Proteomes" id="UP000828390">
    <property type="component" value="Unassembled WGS sequence"/>
</dbReference>
<accession>A0A9D4EWM4</accession>
<sequence>MRKFFCMIQIIDLHLNKPLLTSTAVDPIPVLGHFHKATFSKFWIKLLLQIRPLRLLRWGLRIHQARTDCGKSDTQTQRSSGTPGETSEDPSREESHRTRNLYASENLFSNTQGRQQEEDDHDPLLDLLPPLDDDTPAHAEPAPQVQTAPGDDEKRRPRIAWPRTTDRRA</sequence>
<feature type="compositionally biased region" description="Polar residues" evidence="1">
    <location>
        <begin position="72"/>
        <end position="85"/>
    </location>
</feature>
<gene>
    <name evidence="2" type="ORF">DPMN_165713</name>
</gene>
<dbReference type="AlphaFoldDB" id="A0A9D4EWM4"/>
<evidence type="ECO:0000256" key="1">
    <source>
        <dbReference type="SAM" id="MobiDB-lite"/>
    </source>
</evidence>
<reference evidence="2" key="1">
    <citation type="journal article" date="2019" name="bioRxiv">
        <title>The Genome of the Zebra Mussel, Dreissena polymorpha: A Resource for Invasive Species Research.</title>
        <authorList>
            <person name="McCartney M.A."/>
            <person name="Auch B."/>
            <person name="Kono T."/>
            <person name="Mallez S."/>
            <person name="Zhang Y."/>
            <person name="Obille A."/>
            <person name="Becker A."/>
            <person name="Abrahante J.E."/>
            <person name="Garbe J."/>
            <person name="Badalamenti J.P."/>
            <person name="Herman A."/>
            <person name="Mangelson H."/>
            <person name="Liachko I."/>
            <person name="Sullivan S."/>
            <person name="Sone E.D."/>
            <person name="Koren S."/>
            <person name="Silverstein K.A.T."/>
            <person name="Beckman K.B."/>
            <person name="Gohl D.M."/>
        </authorList>
    </citation>
    <scope>NUCLEOTIDE SEQUENCE</scope>
    <source>
        <strain evidence="2">Duluth1</strain>
        <tissue evidence="2">Whole animal</tissue>
    </source>
</reference>
<protein>
    <submittedName>
        <fullName evidence="2">Uncharacterized protein</fullName>
    </submittedName>
</protein>
<evidence type="ECO:0000313" key="3">
    <source>
        <dbReference type="Proteomes" id="UP000828390"/>
    </source>
</evidence>
<feature type="region of interest" description="Disordered" evidence="1">
    <location>
        <begin position="68"/>
        <end position="169"/>
    </location>
</feature>
<name>A0A9D4EWM4_DREPO</name>
<evidence type="ECO:0000313" key="2">
    <source>
        <dbReference type="EMBL" id="KAH3787587.1"/>
    </source>
</evidence>
<comment type="caution">
    <text evidence="2">The sequence shown here is derived from an EMBL/GenBank/DDBJ whole genome shotgun (WGS) entry which is preliminary data.</text>
</comment>
<feature type="compositionally biased region" description="Polar residues" evidence="1">
    <location>
        <begin position="101"/>
        <end position="114"/>
    </location>
</feature>
<proteinExistence type="predicted"/>
<dbReference type="EMBL" id="JAIWYP010000008">
    <property type="protein sequence ID" value="KAH3787587.1"/>
    <property type="molecule type" value="Genomic_DNA"/>
</dbReference>
<keyword evidence="3" id="KW-1185">Reference proteome</keyword>
<organism evidence="2 3">
    <name type="scientific">Dreissena polymorpha</name>
    <name type="common">Zebra mussel</name>
    <name type="synonym">Mytilus polymorpha</name>
    <dbReference type="NCBI Taxonomy" id="45954"/>
    <lineage>
        <taxon>Eukaryota</taxon>
        <taxon>Metazoa</taxon>
        <taxon>Spiralia</taxon>
        <taxon>Lophotrochozoa</taxon>
        <taxon>Mollusca</taxon>
        <taxon>Bivalvia</taxon>
        <taxon>Autobranchia</taxon>
        <taxon>Heteroconchia</taxon>
        <taxon>Euheterodonta</taxon>
        <taxon>Imparidentia</taxon>
        <taxon>Neoheterodontei</taxon>
        <taxon>Myida</taxon>
        <taxon>Dreissenoidea</taxon>
        <taxon>Dreissenidae</taxon>
        <taxon>Dreissena</taxon>
    </lineage>
</organism>
<reference evidence="2" key="2">
    <citation type="submission" date="2020-11" db="EMBL/GenBank/DDBJ databases">
        <authorList>
            <person name="McCartney M.A."/>
            <person name="Auch B."/>
            <person name="Kono T."/>
            <person name="Mallez S."/>
            <person name="Becker A."/>
            <person name="Gohl D.M."/>
            <person name="Silverstein K.A.T."/>
            <person name="Koren S."/>
            <person name="Bechman K.B."/>
            <person name="Herman A."/>
            <person name="Abrahante J.E."/>
            <person name="Garbe J."/>
        </authorList>
    </citation>
    <scope>NUCLEOTIDE SEQUENCE</scope>
    <source>
        <strain evidence="2">Duluth1</strain>
        <tissue evidence="2">Whole animal</tissue>
    </source>
</reference>